<feature type="transmembrane region" description="Helical" evidence="9">
    <location>
        <begin position="392"/>
        <end position="411"/>
    </location>
</feature>
<keyword evidence="3 9" id="KW-0812">Transmembrane</keyword>
<dbReference type="Proteomes" id="UP000610960">
    <property type="component" value="Unassembled WGS sequence"/>
</dbReference>
<comment type="function">
    <text evidence="9">Proton pump that utilizes the energy of pyrophosphate hydrolysis as the driving force for proton movement across the membrane. Generates a proton motive force.</text>
</comment>
<feature type="transmembrane region" description="Helical" evidence="9">
    <location>
        <begin position="417"/>
        <end position="441"/>
    </location>
</feature>
<reference evidence="10" key="2">
    <citation type="submission" date="2020-09" db="EMBL/GenBank/DDBJ databases">
        <authorList>
            <person name="Sun Q."/>
            <person name="Ohkuma M."/>
        </authorList>
    </citation>
    <scope>NUCLEOTIDE SEQUENCE</scope>
    <source>
        <strain evidence="10">JCM 10088</strain>
    </source>
</reference>
<comment type="subunit">
    <text evidence="9">Homodimer.</text>
</comment>
<accession>A0A830GS22</accession>
<feature type="transmembrane region" description="Helical" evidence="9">
    <location>
        <begin position="85"/>
        <end position="109"/>
    </location>
</feature>
<feature type="transmembrane region" description="Helical" evidence="9">
    <location>
        <begin position="607"/>
        <end position="635"/>
    </location>
</feature>
<dbReference type="NCBIfam" id="NF001953">
    <property type="entry name" value="PRK00733.2-1"/>
    <property type="match status" value="1"/>
</dbReference>
<dbReference type="NCBIfam" id="NF001960">
    <property type="entry name" value="PRK00733.3-5"/>
    <property type="match status" value="1"/>
</dbReference>
<feature type="site" description="Determinant of potassium independence" evidence="9">
    <location>
        <position position="479"/>
    </location>
</feature>
<feature type="transmembrane region" description="Helical" evidence="9">
    <location>
        <begin position="241"/>
        <end position="259"/>
    </location>
</feature>
<feature type="transmembrane region" description="Helical" evidence="9">
    <location>
        <begin position="535"/>
        <end position="554"/>
    </location>
</feature>
<evidence type="ECO:0000256" key="6">
    <source>
        <dbReference type="ARBA" id="ARBA00022989"/>
    </source>
</evidence>
<dbReference type="OrthoDB" id="53167at2157"/>
<comment type="caution">
    <text evidence="9">Lacks conserved residue(s) required for the propagation of feature annotation.</text>
</comment>
<dbReference type="HAMAP" id="MF_01129">
    <property type="entry name" value="PPase_energized_pump"/>
    <property type="match status" value="1"/>
</dbReference>
<dbReference type="Pfam" id="PF03030">
    <property type="entry name" value="H_PPase"/>
    <property type="match status" value="1"/>
</dbReference>
<organism evidence="10 11">
    <name type="scientific">Thermocladium modestius</name>
    <dbReference type="NCBI Taxonomy" id="62609"/>
    <lineage>
        <taxon>Archaea</taxon>
        <taxon>Thermoproteota</taxon>
        <taxon>Thermoprotei</taxon>
        <taxon>Thermoproteales</taxon>
        <taxon>Thermoproteaceae</taxon>
        <taxon>Thermocladium</taxon>
    </lineage>
</organism>
<feature type="transmembrane region" description="Helical" evidence="9">
    <location>
        <begin position="265"/>
        <end position="284"/>
    </location>
</feature>
<dbReference type="EC" id="7.1.3.1" evidence="9"/>
<feature type="transmembrane region" description="Helical" evidence="9">
    <location>
        <begin position="697"/>
        <end position="718"/>
    </location>
</feature>
<keyword evidence="8 9" id="KW-0472">Membrane</keyword>
<dbReference type="PANTHER" id="PTHR31998">
    <property type="entry name" value="K(+)-INSENSITIVE PYROPHOSPHATE-ENERGIZED PROTON PUMP"/>
    <property type="match status" value="1"/>
</dbReference>
<feature type="transmembrane region" description="Helical" evidence="9">
    <location>
        <begin position="725"/>
        <end position="745"/>
    </location>
</feature>
<keyword evidence="7 9" id="KW-0406">Ion transport</keyword>
<proteinExistence type="inferred from homology"/>
<evidence type="ECO:0000256" key="1">
    <source>
        <dbReference type="ARBA" id="ARBA00004127"/>
    </source>
</evidence>
<comment type="similarity">
    <text evidence="9">Belongs to the H(+)-translocating pyrophosphatase (TC 3.A.10) family. K(+)-insensitive subfamily.</text>
</comment>
<keyword evidence="5 9" id="KW-1278">Translocase</keyword>
<name>A0A830GS22_9CREN</name>
<feature type="transmembrane region" description="Helical" evidence="9">
    <location>
        <begin position="485"/>
        <end position="506"/>
    </location>
</feature>
<evidence type="ECO:0000256" key="7">
    <source>
        <dbReference type="ARBA" id="ARBA00023065"/>
    </source>
</evidence>
<evidence type="ECO:0000256" key="8">
    <source>
        <dbReference type="ARBA" id="ARBA00023136"/>
    </source>
</evidence>
<keyword evidence="9" id="KW-1003">Cell membrane</keyword>
<comment type="catalytic activity">
    <reaction evidence="9">
        <text>diphosphate + H2O + H(+)(in) = 2 phosphate + 2 H(+)(out)</text>
        <dbReference type="Rhea" id="RHEA:13973"/>
        <dbReference type="ChEBI" id="CHEBI:15377"/>
        <dbReference type="ChEBI" id="CHEBI:15378"/>
        <dbReference type="ChEBI" id="CHEBI:33019"/>
        <dbReference type="ChEBI" id="CHEBI:43474"/>
        <dbReference type="EC" id="7.1.3.1"/>
    </reaction>
</comment>
<feature type="transmembrane region" description="Helical" evidence="9">
    <location>
        <begin position="331"/>
        <end position="351"/>
    </location>
</feature>
<evidence type="ECO:0000256" key="4">
    <source>
        <dbReference type="ARBA" id="ARBA00022842"/>
    </source>
</evidence>
<dbReference type="InterPro" id="IPR004131">
    <property type="entry name" value="PPase-energised_H-pump"/>
</dbReference>
<dbReference type="EMBL" id="BMNL01000001">
    <property type="protein sequence ID" value="GGP18852.1"/>
    <property type="molecule type" value="Genomic_DNA"/>
</dbReference>
<dbReference type="GO" id="GO:0009678">
    <property type="term" value="F:diphosphate hydrolysis-driven proton transmembrane transporter activity"/>
    <property type="evidence" value="ECO:0007669"/>
    <property type="project" value="UniProtKB-UniRule"/>
</dbReference>
<dbReference type="GO" id="GO:0005886">
    <property type="term" value="C:plasma membrane"/>
    <property type="evidence" value="ECO:0007669"/>
    <property type="project" value="UniProtKB-SubCell"/>
</dbReference>
<feature type="transmembrane region" description="Helical" evidence="9">
    <location>
        <begin position="142"/>
        <end position="162"/>
    </location>
</feature>
<dbReference type="GO" id="GO:0012505">
    <property type="term" value="C:endomembrane system"/>
    <property type="evidence" value="ECO:0007669"/>
    <property type="project" value="UniProtKB-SubCell"/>
</dbReference>
<feature type="transmembrane region" description="Helical" evidence="9">
    <location>
        <begin position="304"/>
        <end position="325"/>
    </location>
</feature>
<comment type="subcellular location">
    <subcellularLocation>
        <location evidence="9">Cell membrane</location>
        <topology evidence="9">Multi-pass membrane protein</topology>
    </subcellularLocation>
    <subcellularLocation>
        <location evidence="1">Endomembrane system</location>
        <topology evidence="1">Multi-pass membrane protein</topology>
    </subcellularLocation>
</comment>
<dbReference type="GO" id="GO:0004427">
    <property type="term" value="F:inorganic diphosphate phosphatase activity"/>
    <property type="evidence" value="ECO:0007669"/>
    <property type="project" value="UniProtKB-UniRule"/>
</dbReference>
<gene>
    <name evidence="9" type="primary">hppA</name>
    <name evidence="10" type="ORF">GCM10007981_00160</name>
</gene>
<keyword evidence="6 9" id="KW-1133">Transmembrane helix</keyword>
<dbReference type="RefSeq" id="WP_188595449.1">
    <property type="nucleotide sequence ID" value="NZ_BMNL01000001.1"/>
</dbReference>
<dbReference type="PIRSF" id="PIRSF001265">
    <property type="entry name" value="H+-PPase"/>
    <property type="match status" value="1"/>
</dbReference>
<keyword evidence="4 9" id="KW-0460">Magnesium</keyword>
<dbReference type="NCBIfam" id="TIGR01104">
    <property type="entry name" value="V_PPase"/>
    <property type="match status" value="1"/>
</dbReference>
<keyword evidence="2 9" id="KW-0813">Transport</keyword>
<feature type="transmembrane region" description="Helical" evidence="9">
    <location>
        <begin position="6"/>
        <end position="31"/>
    </location>
</feature>
<protein>
    <recommendedName>
        <fullName evidence="9">K(+)-insensitive pyrophosphate-energized proton pump</fullName>
        <ecNumber evidence="9">7.1.3.1</ecNumber>
    </recommendedName>
    <alternativeName>
        <fullName evidence="9">Membrane-bound proton-translocating pyrophosphatase</fullName>
    </alternativeName>
    <alternativeName>
        <fullName evidence="9">Pyrophosphate-energized inorganic pyrophosphatase</fullName>
        <shortName evidence="9">H(+)-PPase</shortName>
    </alternativeName>
</protein>
<dbReference type="GO" id="GO:0000287">
    <property type="term" value="F:magnesium ion binding"/>
    <property type="evidence" value="ECO:0007669"/>
    <property type="project" value="UniProtKB-UniRule"/>
</dbReference>
<evidence type="ECO:0000256" key="3">
    <source>
        <dbReference type="ARBA" id="ARBA00022692"/>
    </source>
</evidence>
<feature type="transmembrane region" description="Helical" evidence="9">
    <location>
        <begin position="168"/>
        <end position="187"/>
    </location>
</feature>
<keyword evidence="9" id="KW-0375">Hydrogen ion transport</keyword>
<evidence type="ECO:0000313" key="11">
    <source>
        <dbReference type="Proteomes" id="UP000610960"/>
    </source>
</evidence>
<evidence type="ECO:0000256" key="9">
    <source>
        <dbReference type="HAMAP-Rule" id="MF_01129"/>
    </source>
</evidence>
<evidence type="ECO:0000256" key="2">
    <source>
        <dbReference type="ARBA" id="ARBA00022448"/>
    </source>
</evidence>
<sequence>MTSLTLVAEILPVIISILGIIYGAWAASWVLRQDAGTDKMKEISNLIAEGAKTFLLREYKTILPIGVVLAVLILLAYYLGFSGNILVAALAMISFALGALGSGMAGYIGMYVTTRSASRTAQAASKAGLGGALMVSYRAGSVMGTMLASTALLVVSVLFAAYRAVTGLWGEALIATAFGASLMSLFIRVAGGIYTKAADWGADIVGKVEAGIPEDDPRNPATIADNVGDNVGDVAGMASDVYESLVVVLTGTLLLTAVFHMPLRFTVFPLLVTAAALISTLIGMQVVRGKIEGGAAGAMRRLNLSLYTTVTVTAVLVIIGAAVIFHSASVMAAVMISDILGMLTAIAVLHITENYTHYTHEPVKNIARQATISASNVVVTGYSYGLMSAVPVLLVVALVLGASFALGYYLIGAPNPFMAGIYGTAMASTGLLSIAGIVITIDSFGPVSDNASGLAEMSGLPEQVREATDALDAIGNTTKATTKGYAIASAGLAALVLFIGFVYEIIERIMPGYPVASSEVLHTILLNTSVLRPDLLVGAFIGAALVYTFSSRTLMSVSRTAMELVEEIRRQFKEIPGILEGKNKPDYARAVDIVTGHALREFMVPGLMAVIVPVLVGLLLGWVALVGLILGTILLGFPRALLMANAGGAWDNAKKYIEAKMDPSLGGKGGPAHKNAVIGDVVGDPFKDTTGPSLNPLIKVVNTVSVVFAAAVVSTNAALGIKMGLFSYAVLAAIAKPLIALLLLLL</sequence>
<feature type="transmembrane region" description="Helical" evidence="9">
    <location>
        <begin position="61"/>
        <end position="79"/>
    </location>
</feature>
<comment type="cofactor">
    <cofactor evidence="9">
        <name>Mg(2+)</name>
        <dbReference type="ChEBI" id="CHEBI:18420"/>
    </cofactor>
</comment>
<evidence type="ECO:0000256" key="5">
    <source>
        <dbReference type="ARBA" id="ARBA00022967"/>
    </source>
</evidence>
<evidence type="ECO:0000313" key="10">
    <source>
        <dbReference type="EMBL" id="GGP18852.1"/>
    </source>
</evidence>
<keyword evidence="11" id="KW-1185">Reference proteome</keyword>
<dbReference type="AlphaFoldDB" id="A0A830GS22"/>
<reference evidence="10" key="1">
    <citation type="journal article" date="2014" name="Int. J. Syst. Evol. Microbiol.">
        <title>Complete genome sequence of Corynebacterium casei LMG S-19264T (=DSM 44701T), isolated from a smear-ripened cheese.</title>
        <authorList>
            <consortium name="US DOE Joint Genome Institute (JGI-PGF)"/>
            <person name="Walter F."/>
            <person name="Albersmeier A."/>
            <person name="Kalinowski J."/>
            <person name="Ruckert C."/>
        </authorList>
    </citation>
    <scope>NUCLEOTIDE SEQUENCE</scope>
    <source>
        <strain evidence="10">JCM 10088</strain>
    </source>
</reference>
<comment type="caution">
    <text evidence="10">The sequence shown here is derived from an EMBL/GenBank/DDBJ whole genome shotgun (WGS) entry which is preliminary data.</text>
</comment>